<proteinExistence type="predicted"/>
<sequence length="589" mass="66976">MKFRKKRVKIAMIVALLLVILIPLIVMVVSKHFTAQEQAIRDNWSEEVSSLVGTDEEEEVRLNDAGLESDLPILRLVPFEIEEEGFTYYDTDVQDRLRGTLETLKEFRTDWDADAPLAVLNPYGTGSNGLYLYFTTDYATKISYKISVEDDSILDYSAVARDSSAKEYTKEHEFQIIGLVPGKTNKVTMTMTGTWGNVRKKVSFEITMPENKSGYPTQLEYTQGESVEGLSDGLYAMMRTNGYLGYGFFFDNEGVMRYEMVLEGYGLDRILDQGDGTILTCVSSSKLARMDGVGRVIQTYSLDGYQLHHDIQPAKEGKILALAEHEDTANVEDLVLEIDLKSGEVTELLDFKKIMNEYYEQETRPVSAADDFFWQAGEEDWIHLNTLQYMQENDSLVVSSRETSTIIKVQSIHNSPSLDWLVGDSAFWEDTAYADLCLTKEGDFVPQYGQHSVEYVGAKNEPGVYELRMYNNNFWSLNTRDYEADLDDSVGTELYGGEGVSSQVYIYEIDENERSYRLESSFEVPYSSIVSNAAPASNTDNWIVNSGMANVFGEYDSQGELIREYAYTCTMQGYRTFKLTMENFWFLEP</sequence>
<reference evidence="2 3" key="2">
    <citation type="submission" date="2009-02" db="EMBL/GenBank/DDBJ databases">
        <title>Draft genome sequence of Blautia hydrogenotrophica DSM 10507 (Ruminococcus hydrogenotrophicus DSM 10507).</title>
        <authorList>
            <person name="Sudarsanam P."/>
            <person name="Ley R."/>
            <person name="Guruge J."/>
            <person name="Turnbaugh P.J."/>
            <person name="Mahowald M."/>
            <person name="Liep D."/>
            <person name="Gordon J."/>
        </authorList>
    </citation>
    <scope>NUCLEOTIDE SEQUENCE [LARGE SCALE GENOMIC DNA]</scope>
    <source>
        <strain evidence="3">DSM 10507 / JCM 14656 / S5a33</strain>
    </source>
</reference>
<keyword evidence="3" id="KW-1185">Reference proteome</keyword>
<name>C0CID3_BLAHS</name>
<dbReference type="PANTHER" id="PTHR35340">
    <property type="entry name" value="PQQ ENZYME REPEAT PROTEIN-RELATED"/>
    <property type="match status" value="1"/>
</dbReference>
<dbReference type="RefSeq" id="WP_005945936.1">
    <property type="nucleotide sequence ID" value="NZ_CP136423.1"/>
</dbReference>
<gene>
    <name evidence="2" type="ORF">RUMHYD_00597</name>
</gene>
<dbReference type="EMBL" id="ACBZ01000023">
    <property type="protein sequence ID" value="EEG50431.1"/>
    <property type="molecule type" value="Genomic_DNA"/>
</dbReference>
<dbReference type="Pfam" id="PF17425">
    <property type="entry name" value="Arylsulfotran_N"/>
    <property type="match status" value="1"/>
</dbReference>
<dbReference type="Pfam" id="PF05935">
    <property type="entry name" value="Arylsulfotrans"/>
    <property type="match status" value="1"/>
</dbReference>
<dbReference type="PANTHER" id="PTHR35340:SF10">
    <property type="entry name" value="CYTOPLASMIC PROTEIN"/>
    <property type="match status" value="1"/>
</dbReference>
<evidence type="ECO:0000313" key="2">
    <source>
        <dbReference type="EMBL" id="EEG50431.1"/>
    </source>
</evidence>
<dbReference type="PATRIC" id="fig|476272.21.peg.3604"/>
<protein>
    <recommendedName>
        <fullName evidence="1">Arylsulfotransferase N-terminal domain-containing protein</fullName>
    </recommendedName>
</protein>
<organism evidence="2 3">
    <name type="scientific">Blautia hydrogenotrophica (strain DSM 10507 / JCM 14656 / S5a33)</name>
    <name type="common">Ruminococcus hydrogenotrophicus</name>
    <dbReference type="NCBI Taxonomy" id="476272"/>
    <lineage>
        <taxon>Bacteria</taxon>
        <taxon>Bacillati</taxon>
        <taxon>Bacillota</taxon>
        <taxon>Clostridia</taxon>
        <taxon>Lachnospirales</taxon>
        <taxon>Lachnospiraceae</taxon>
        <taxon>Blautia</taxon>
    </lineage>
</organism>
<evidence type="ECO:0000313" key="3">
    <source>
        <dbReference type="Proteomes" id="UP000003100"/>
    </source>
</evidence>
<dbReference type="InterPro" id="IPR053143">
    <property type="entry name" value="Arylsulfate_ST"/>
</dbReference>
<dbReference type="InterPro" id="IPR038477">
    <property type="entry name" value="ASST_N_sf"/>
</dbReference>
<dbReference type="Gene3D" id="2.60.40.3100">
    <property type="entry name" value="Arylsulphate sulphotransferase monomer, N-terminal domain"/>
    <property type="match status" value="1"/>
</dbReference>
<feature type="domain" description="Arylsulfotransferase N-terminal" evidence="1">
    <location>
        <begin position="118"/>
        <end position="209"/>
    </location>
</feature>
<dbReference type="GeneID" id="86821831"/>
<reference evidence="2 3" key="1">
    <citation type="submission" date="2009-01" db="EMBL/GenBank/DDBJ databases">
        <authorList>
            <person name="Fulton L."/>
            <person name="Clifton S."/>
            <person name="Fulton B."/>
            <person name="Xu J."/>
            <person name="Minx P."/>
            <person name="Pepin K.H."/>
            <person name="Johnson M."/>
            <person name="Bhonagiri V."/>
            <person name="Nash W.E."/>
            <person name="Mardis E.R."/>
            <person name="Wilson R.K."/>
        </authorList>
    </citation>
    <scope>NUCLEOTIDE SEQUENCE [LARGE SCALE GENOMIC DNA]</scope>
    <source>
        <strain evidence="3">DSM 10507 / JCM 14656 / S5a33</strain>
    </source>
</reference>
<comment type="caution">
    <text evidence="2">The sequence shown here is derived from an EMBL/GenBank/DDBJ whole genome shotgun (WGS) entry which is preliminary data.</text>
</comment>
<accession>C0CID3</accession>
<dbReference type="GO" id="GO:0004062">
    <property type="term" value="F:aryl sulfotransferase activity"/>
    <property type="evidence" value="ECO:0007669"/>
    <property type="project" value="InterPro"/>
</dbReference>
<dbReference type="InterPro" id="IPR035391">
    <property type="entry name" value="Arylsulfotran_N"/>
</dbReference>
<dbReference type="InterPro" id="IPR010262">
    <property type="entry name" value="Arylsulfotransferase_bact"/>
</dbReference>
<dbReference type="HOGENOM" id="CLU_024981_0_0_9"/>
<dbReference type="eggNOG" id="ENOG502ZAQ1">
    <property type="taxonomic scope" value="Bacteria"/>
</dbReference>
<evidence type="ECO:0000259" key="1">
    <source>
        <dbReference type="Pfam" id="PF17425"/>
    </source>
</evidence>
<dbReference type="AlphaFoldDB" id="C0CID3"/>
<dbReference type="Proteomes" id="UP000003100">
    <property type="component" value="Unassembled WGS sequence"/>
</dbReference>